<dbReference type="AlphaFoldDB" id="P91317"/>
<feature type="coiled-coil region" evidence="1">
    <location>
        <begin position="244"/>
        <end position="271"/>
    </location>
</feature>
<sequence>MDNNSNVEFLTEELEDLEIKTNWINEWYQHIAVVKTNNERDADETLNYEMKDPHDHNVDNNDNPEIRQPTEIDPRPPSYTVNENHPDPMYQQPETSRGNWNEQLDDLFLAEYREQTHLSQHRLPDIADYFPSSREPNSTGNGHYNDDGNARQSTPQFNQAEIAPISVPLYHAHNSQIGHFEMTLPVFQEHQVMIHCQANQPFKPRHRIKKTELLMLTEQEKKDRIKKQNQRNTANYELKKKTALEKSRYELPRLQSRLDEVKRRTREIENQVSDVYRIISQSYNTSYLYGSFEDFIGTLQQEKARRINEITEENKENIEHLQKMSTTAEKLLNDLKNNKAPNDEKGKMTIKGTKGSRKTRAKQSAESKTLAYKIRLGEVEIEKFQAISETLEQIAKNVAQFVLENGIPANYFYERPLHTEDRSDVSHALDPTCSLLPARRHIFGSNRAQEQNAIAASIPQ</sequence>
<reference evidence="3 4" key="1">
    <citation type="journal article" date="1998" name="Science">
        <title>Genome sequence of the nematode C. elegans: a platform for investigating biology.</title>
        <authorList>
            <consortium name="The C. elegans sequencing consortium"/>
            <person name="Sulson J.E."/>
            <person name="Waterston R."/>
        </authorList>
    </citation>
    <scope>NUCLEOTIDE SEQUENCE [LARGE SCALE GENOMIC DNA]</scope>
    <source>
        <strain evidence="3 4">Bristol N2</strain>
    </source>
</reference>
<dbReference type="WormBase" id="F53E10.5">
    <property type="protein sequence ID" value="CE47132"/>
    <property type="gene ID" value="WBGene00018761"/>
</dbReference>
<feature type="compositionally biased region" description="Basic and acidic residues" evidence="2">
    <location>
        <begin position="49"/>
        <end position="74"/>
    </location>
</feature>
<name>P91317_CAEEL</name>
<dbReference type="UCSC" id="F53E10.5">
    <property type="organism name" value="c. elegans"/>
</dbReference>
<dbReference type="SMR" id="P91317"/>
<dbReference type="CTD" id="186167"/>
<dbReference type="HOGENOM" id="CLU_617107_0_0_1"/>
<dbReference type="eggNOG" id="KOG1801">
    <property type="taxonomic scope" value="Eukaryota"/>
</dbReference>
<accession>P91317</accession>
<dbReference type="Proteomes" id="UP000001940">
    <property type="component" value="Chromosome V"/>
</dbReference>
<feature type="region of interest" description="Disordered" evidence="2">
    <location>
        <begin position="123"/>
        <end position="153"/>
    </location>
</feature>
<keyword evidence="4" id="KW-1185">Reference proteome</keyword>
<evidence type="ECO:0000256" key="2">
    <source>
        <dbReference type="SAM" id="MobiDB-lite"/>
    </source>
</evidence>
<evidence type="ECO:0000256" key="1">
    <source>
        <dbReference type="SAM" id="Coils"/>
    </source>
</evidence>
<evidence type="ECO:0000313" key="4">
    <source>
        <dbReference type="Proteomes" id="UP000001940"/>
    </source>
</evidence>
<feature type="compositionally biased region" description="Basic and acidic residues" evidence="2">
    <location>
        <begin position="336"/>
        <end position="347"/>
    </location>
</feature>
<evidence type="ECO:0000313" key="3">
    <source>
        <dbReference type="EMBL" id="CCD66102.2"/>
    </source>
</evidence>
<organism evidence="3 4">
    <name type="scientific">Caenorhabditis elegans</name>
    <dbReference type="NCBI Taxonomy" id="6239"/>
    <lineage>
        <taxon>Eukaryota</taxon>
        <taxon>Metazoa</taxon>
        <taxon>Ecdysozoa</taxon>
        <taxon>Nematoda</taxon>
        <taxon>Chromadorea</taxon>
        <taxon>Rhabditida</taxon>
        <taxon>Rhabditina</taxon>
        <taxon>Rhabditomorpha</taxon>
        <taxon>Rhabditoidea</taxon>
        <taxon>Rhabditidae</taxon>
        <taxon>Peloderinae</taxon>
        <taxon>Caenorhabditis</taxon>
    </lineage>
</organism>
<dbReference type="KEGG" id="cel:CELE_F53E10.5"/>
<keyword evidence="1" id="KW-0175">Coiled coil</keyword>
<dbReference type="InParanoid" id="P91317"/>
<dbReference type="Bgee" id="WBGene00018761">
    <property type="expression patterns" value="Expressed in embryo and 1 other cell type or tissue"/>
</dbReference>
<dbReference type="GeneID" id="186167"/>
<evidence type="ECO:0000313" key="5">
    <source>
        <dbReference type="WormBase" id="F53E10.5"/>
    </source>
</evidence>
<dbReference type="EMBL" id="BX284605">
    <property type="protein sequence ID" value="CCD66102.2"/>
    <property type="molecule type" value="Genomic_DNA"/>
</dbReference>
<feature type="region of interest" description="Disordered" evidence="2">
    <location>
        <begin position="336"/>
        <end position="364"/>
    </location>
</feature>
<protein>
    <submittedName>
        <fullName evidence="3">BZIP domain-containing protein</fullName>
    </submittedName>
</protein>
<gene>
    <name evidence="3" type="ORF">CELE_F53E10.5</name>
    <name evidence="3 5" type="ORF">F53E10.5</name>
</gene>
<dbReference type="FunCoup" id="P91317">
    <property type="interactions" value="1"/>
</dbReference>
<proteinExistence type="predicted"/>
<feature type="region of interest" description="Disordered" evidence="2">
    <location>
        <begin position="49"/>
        <end position="99"/>
    </location>
</feature>
<dbReference type="PaxDb" id="6239-F53E10.5"/>
<dbReference type="AGR" id="WB:WBGene00018761"/>
<dbReference type="RefSeq" id="NP_503712.2">
    <property type="nucleotide sequence ID" value="NM_071311.2"/>
</dbReference>